<gene>
    <name evidence="9" type="ORF">DX116_09840</name>
</gene>
<organism evidence="9 10">
    <name type="scientific">Aeromicrobium endophyticum</name>
    <dbReference type="NCBI Taxonomy" id="2292704"/>
    <lineage>
        <taxon>Bacteria</taxon>
        <taxon>Bacillati</taxon>
        <taxon>Actinomycetota</taxon>
        <taxon>Actinomycetes</taxon>
        <taxon>Propionibacteriales</taxon>
        <taxon>Nocardioidaceae</taxon>
        <taxon>Aeromicrobium</taxon>
    </lineage>
</organism>
<dbReference type="EMBL" id="QUBR01000001">
    <property type="protein sequence ID" value="REK73803.1"/>
    <property type="molecule type" value="Genomic_DNA"/>
</dbReference>
<keyword evidence="4" id="KW-1003">Cell membrane</keyword>
<keyword evidence="7 8" id="KW-0472">Membrane</keyword>
<feature type="transmembrane region" description="Helical" evidence="8">
    <location>
        <begin position="77"/>
        <end position="100"/>
    </location>
</feature>
<comment type="subcellular location">
    <subcellularLocation>
        <location evidence="1">Cell membrane</location>
        <topology evidence="1">Multi-pass membrane protein</topology>
    </subcellularLocation>
</comment>
<feature type="transmembrane region" description="Helical" evidence="8">
    <location>
        <begin position="229"/>
        <end position="253"/>
    </location>
</feature>
<dbReference type="GO" id="GO:0005886">
    <property type="term" value="C:plasma membrane"/>
    <property type="evidence" value="ECO:0007669"/>
    <property type="project" value="UniProtKB-SubCell"/>
</dbReference>
<evidence type="ECO:0000313" key="10">
    <source>
        <dbReference type="Proteomes" id="UP000265581"/>
    </source>
</evidence>
<comment type="similarity">
    <text evidence="2">Belongs to the autoinducer-2 exporter (AI-2E) (TC 2.A.86) family.</text>
</comment>
<evidence type="ECO:0000313" key="9">
    <source>
        <dbReference type="EMBL" id="REK73803.1"/>
    </source>
</evidence>
<evidence type="ECO:0000256" key="1">
    <source>
        <dbReference type="ARBA" id="ARBA00004651"/>
    </source>
</evidence>
<feature type="transmembrane region" description="Helical" evidence="8">
    <location>
        <begin position="285"/>
        <end position="307"/>
    </location>
</feature>
<feature type="transmembrane region" description="Helical" evidence="8">
    <location>
        <begin position="259"/>
        <end position="278"/>
    </location>
</feature>
<protein>
    <submittedName>
        <fullName evidence="9">AI-2E family transporter</fullName>
    </submittedName>
</protein>
<accession>A0A371PCY2</accession>
<evidence type="ECO:0000256" key="2">
    <source>
        <dbReference type="ARBA" id="ARBA00009773"/>
    </source>
</evidence>
<dbReference type="GO" id="GO:0055085">
    <property type="term" value="P:transmembrane transport"/>
    <property type="evidence" value="ECO:0007669"/>
    <property type="project" value="TreeGrafter"/>
</dbReference>
<dbReference type="AlphaFoldDB" id="A0A371PCY2"/>
<reference evidence="9 10" key="1">
    <citation type="submission" date="2018-08" db="EMBL/GenBank/DDBJ databases">
        <title>Aeromicrobium sp. M2KJ-4, whole genome shotgun sequence.</title>
        <authorList>
            <person name="Tuo L."/>
        </authorList>
    </citation>
    <scope>NUCLEOTIDE SEQUENCE [LARGE SCALE GENOMIC DNA]</scope>
    <source>
        <strain evidence="9 10">M2KJ-4</strain>
    </source>
</reference>
<proteinExistence type="inferred from homology"/>
<dbReference type="InterPro" id="IPR002549">
    <property type="entry name" value="AI-2E-like"/>
</dbReference>
<evidence type="ECO:0000256" key="4">
    <source>
        <dbReference type="ARBA" id="ARBA00022475"/>
    </source>
</evidence>
<sequence>MVAEQPRIRDRGVVIDDAFSGLQRWGLRIIVIAAAAFVIGWGIGHIWVVLFPASIALIVATVLSPPVSWMRRKGLPAAAAAGIVIVTFLAALGAVVTFLIPQVTEQASEIASSASDGLQEVRDWLTGEPFNLSENQISAAIAALQDKLQDSASAISEGVFTTISTATSIIINIVLVLMLTFFFIKDGHRFLPWVSTLGGHRAGDHLTEVLNRVWNTLGSFIRTQTLVSFIDALIIGIGLAILGSPLALPLAVITFFGGYIPIIGAFVSGGVAVLVTLVTNDYKDALIALLIVVAVQQLEGNVLSPVLQGKTMNLHPAVVLLSVTAGGSLFGITGAFLAVPVAASVAEILRYVNERIDDSVSVLAPKDDGRAAEILANDELSD</sequence>
<dbReference type="Proteomes" id="UP000265581">
    <property type="component" value="Unassembled WGS sequence"/>
</dbReference>
<evidence type="ECO:0000256" key="3">
    <source>
        <dbReference type="ARBA" id="ARBA00022448"/>
    </source>
</evidence>
<evidence type="ECO:0000256" key="5">
    <source>
        <dbReference type="ARBA" id="ARBA00022692"/>
    </source>
</evidence>
<evidence type="ECO:0000256" key="8">
    <source>
        <dbReference type="SAM" id="Phobius"/>
    </source>
</evidence>
<dbReference type="Pfam" id="PF01594">
    <property type="entry name" value="AI-2E_transport"/>
    <property type="match status" value="1"/>
</dbReference>
<name>A0A371PCY2_9ACTN</name>
<keyword evidence="5 8" id="KW-0812">Transmembrane</keyword>
<dbReference type="PANTHER" id="PTHR21716">
    <property type="entry name" value="TRANSMEMBRANE PROTEIN"/>
    <property type="match status" value="1"/>
</dbReference>
<dbReference type="PANTHER" id="PTHR21716:SF53">
    <property type="entry name" value="PERMEASE PERM-RELATED"/>
    <property type="match status" value="1"/>
</dbReference>
<feature type="transmembrane region" description="Helical" evidence="8">
    <location>
        <begin position="159"/>
        <end position="184"/>
    </location>
</feature>
<evidence type="ECO:0000256" key="6">
    <source>
        <dbReference type="ARBA" id="ARBA00022989"/>
    </source>
</evidence>
<comment type="caution">
    <text evidence="9">The sequence shown here is derived from an EMBL/GenBank/DDBJ whole genome shotgun (WGS) entry which is preliminary data.</text>
</comment>
<feature type="transmembrane region" description="Helical" evidence="8">
    <location>
        <begin position="25"/>
        <end position="43"/>
    </location>
</feature>
<dbReference type="OrthoDB" id="9784366at2"/>
<keyword evidence="10" id="KW-1185">Reference proteome</keyword>
<keyword evidence="6 8" id="KW-1133">Transmembrane helix</keyword>
<feature type="transmembrane region" description="Helical" evidence="8">
    <location>
        <begin position="319"/>
        <end position="346"/>
    </location>
</feature>
<keyword evidence="3" id="KW-0813">Transport</keyword>
<evidence type="ECO:0000256" key="7">
    <source>
        <dbReference type="ARBA" id="ARBA00023136"/>
    </source>
</evidence>
<feature type="transmembrane region" description="Helical" evidence="8">
    <location>
        <begin position="49"/>
        <end position="70"/>
    </location>
</feature>